<dbReference type="RefSeq" id="WP_046765172.1">
    <property type="nucleotide sequence ID" value="NZ_LBIC01000009.1"/>
</dbReference>
<dbReference type="STRING" id="56193.YP76_19105"/>
<keyword evidence="4" id="KW-0808">Transferase</keyword>
<feature type="transmembrane region" description="Helical" evidence="8">
    <location>
        <begin position="109"/>
        <end position="131"/>
    </location>
</feature>
<feature type="transmembrane region" description="Helical" evidence="8">
    <location>
        <begin position="160"/>
        <end position="191"/>
    </location>
</feature>
<comment type="subcellular location">
    <subcellularLocation>
        <location evidence="1">Cell membrane</location>
        <topology evidence="1">Multi-pass membrane protein</topology>
    </subcellularLocation>
</comment>
<organism evidence="10 11">
    <name type="scientific">Sphingobium chungbukense</name>
    <dbReference type="NCBI Taxonomy" id="56193"/>
    <lineage>
        <taxon>Bacteria</taxon>
        <taxon>Pseudomonadati</taxon>
        <taxon>Pseudomonadota</taxon>
        <taxon>Alphaproteobacteria</taxon>
        <taxon>Sphingomonadales</taxon>
        <taxon>Sphingomonadaceae</taxon>
        <taxon>Sphingobium</taxon>
    </lineage>
</organism>
<evidence type="ECO:0000256" key="4">
    <source>
        <dbReference type="ARBA" id="ARBA00022679"/>
    </source>
</evidence>
<sequence length="513" mass="55531">MFQFRPQEALSAAMPTPVLDRFGAIGFPLIAILLFTLSTHHGIGIYPDSTRYMGLAARPWDAPLYPALLHLVAATGIDIAAGAWGIGLALCAINAFLTWTVLREASGRASYAALGTALVVIAPQTVALHALAMSEPLFLTMILASMWALLNYIRSGDRPWLLGVGCGVGFASLVRFTGPPLGAAIALFLLIDPRRPLGRRVADVAYVALPSALLFLGWAGISEWLIGRSTGRPLEWLGNMTAGDWLTSFSALTAWIVPDEVPFGPRAALFLMALAASLTLLWKHGRRALSREGKPDPSVLAVPLGLFFFTYLGFIVLATSIEANLHLNSRYAYPVYCTSVMAMTIVLARLSVQTGGVRKLHGALVGLALFMGVSHMLRTADRVHQAYRQGLGFASLQWTRSPTLAALGQLPRDAILYSNGPDAIGYVLRRPARNIPAHILLRTGREDPDFPYAAQLADARKALAGGKAYIVFLNGVDWRFYMAGEAELVRRLDLRLIARRTDGAIYGPRESAS</sequence>
<dbReference type="Pfam" id="PF13231">
    <property type="entry name" value="PMT_2"/>
    <property type="match status" value="1"/>
</dbReference>
<comment type="caution">
    <text evidence="10">The sequence shown here is derived from an EMBL/GenBank/DDBJ whole genome shotgun (WGS) entry which is preliminary data.</text>
</comment>
<keyword evidence="11" id="KW-1185">Reference proteome</keyword>
<accession>A0A0M3AKP6</accession>
<evidence type="ECO:0000259" key="9">
    <source>
        <dbReference type="Pfam" id="PF13231"/>
    </source>
</evidence>
<keyword evidence="5 8" id="KW-0812">Transmembrane</keyword>
<dbReference type="GO" id="GO:0009103">
    <property type="term" value="P:lipopolysaccharide biosynthetic process"/>
    <property type="evidence" value="ECO:0007669"/>
    <property type="project" value="UniProtKB-ARBA"/>
</dbReference>
<reference evidence="10 11" key="1">
    <citation type="submission" date="2015-04" db="EMBL/GenBank/DDBJ databases">
        <title>Genome sequence of aromatic hydrocarbons-degrading Sphingobium chungbukense DJ77.</title>
        <authorList>
            <person name="Kim Y.-C."/>
            <person name="Chae J.-C."/>
        </authorList>
    </citation>
    <scope>NUCLEOTIDE SEQUENCE [LARGE SCALE GENOMIC DNA]</scope>
    <source>
        <strain evidence="10 11">DJ77</strain>
    </source>
</reference>
<feature type="transmembrane region" description="Helical" evidence="8">
    <location>
        <begin position="298"/>
        <end position="319"/>
    </location>
</feature>
<evidence type="ECO:0000313" key="11">
    <source>
        <dbReference type="Proteomes" id="UP000033874"/>
    </source>
</evidence>
<evidence type="ECO:0000256" key="1">
    <source>
        <dbReference type="ARBA" id="ARBA00004651"/>
    </source>
</evidence>
<dbReference type="InterPro" id="IPR050297">
    <property type="entry name" value="LipidA_mod_glycosyltrf_83"/>
</dbReference>
<evidence type="ECO:0000256" key="6">
    <source>
        <dbReference type="ARBA" id="ARBA00022989"/>
    </source>
</evidence>
<gene>
    <name evidence="10" type="ORF">YP76_19105</name>
</gene>
<keyword evidence="6 8" id="KW-1133">Transmembrane helix</keyword>
<evidence type="ECO:0000313" key="10">
    <source>
        <dbReference type="EMBL" id="KKW90672.1"/>
    </source>
</evidence>
<dbReference type="Proteomes" id="UP000033874">
    <property type="component" value="Unassembled WGS sequence"/>
</dbReference>
<keyword evidence="7 8" id="KW-0472">Membrane</keyword>
<feature type="transmembrane region" description="Helical" evidence="8">
    <location>
        <begin position="360"/>
        <end position="377"/>
    </location>
</feature>
<evidence type="ECO:0000256" key="8">
    <source>
        <dbReference type="SAM" id="Phobius"/>
    </source>
</evidence>
<dbReference type="PANTHER" id="PTHR33908:SF11">
    <property type="entry name" value="MEMBRANE PROTEIN"/>
    <property type="match status" value="1"/>
</dbReference>
<protein>
    <recommendedName>
        <fullName evidence="9">Glycosyltransferase RgtA/B/C/D-like domain-containing protein</fullName>
    </recommendedName>
</protein>
<dbReference type="EMBL" id="LBIC01000009">
    <property type="protein sequence ID" value="KKW90672.1"/>
    <property type="molecule type" value="Genomic_DNA"/>
</dbReference>
<evidence type="ECO:0000256" key="2">
    <source>
        <dbReference type="ARBA" id="ARBA00022475"/>
    </source>
</evidence>
<dbReference type="PATRIC" id="fig|56193.3.peg.4023"/>
<dbReference type="GO" id="GO:0005886">
    <property type="term" value="C:plasma membrane"/>
    <property type="evidence" value="ECO:0007669"/>
    <property type="project" value="UniProtKB-SubCell"/>
</dbReference>
<evidence type="ECO:0000256" key="5">
    <source>
        <dbReference type="ARBA" id="ARBA00022692"/>
    </source>
</evidence>
<evidence type="ECO:0000256" key="3">
    <source>
        <dbReference type="ARBA" id="ARBA00022676"/>
    </source>
</evidence>
<name>A0A0M3AKP6_9SPHN</name>
<keyword evidence="2" id="KW-1003">Cell membrane</keyword>
<feature type="domain" description="Glycosyltransferase RgtA/B/C/D-like" evidence="9">
    <location>
        <begin position="64"/>
        <end position="204"/>
    </location>
</feature>
<proteinExistence type="predicted"/>
<dbReference type="GO" id="GO:0016763">
    <property type="term" value="F:pentosyltransferase activity"/>
    <property type="evidence" value="ECO:0007669"/>
    <property type="project" value="TreeGrafter"/>
</dbReference>
<dbReference type="PANTHER" id="PTHR33908">
    <property type="entry name" value="MANNOSYLTRANSFERASE YKCB-RELATED"/>
    <property type="match status" value="1"/>
</dbReference>
<feature type="transmembrane region" description="Helical" evidence="8">
    <location>
        <begin position="21"/>
        <end position="47"/>
    </location>
</feature>
<keyword evidence="3" id="KW-0328">Glycosyltransferase</keyword>
<evidence type="ECO:0000256" key="7">
    <source>
        <dbReference type="ARBA" id="ARBA00023136"/>
    </source>
</evidence>
<dbReference type="InterPro" id="IPR038731">
    <property type="entry name" value="RgtA/B/C-like"/>
</dbReference>
<dbReference type="AlphaFoldDB" id="A0A0M3AKP6"/>
<feature type="transmembrane region" description="Helical" evidence="8">
    <location>
        <begin position="331"/>
        <end position="348"/>
    </location>
</feature>
<feature type="transmembrane region" description="Helical" evidence="8">
    <location>
        <begin position="263"/>
        <end position="282"/>
    </location>
</feature>
<feature type="transmembrane region" description="Helical" evidence="8">
    <location>
        <begin position="67"/>
        <end position="97"/>
    </location>
</feature>
<feature type="transmembrane region" description="Helical" evidence="8">
    <location>
        <begin position="203"/>
        <end position="225"/>
    </location>
</feature>